<evidence type="ECO:0008006" key="3">
    <source>
        <dbReference type="Google" id="ProtNLM"/>
    </source>
</evidence>
<comment type="caution">
    <text evidence="1">The sequence shown here is derived from an EMBL/GenBank/DDBJ whole genome shotgun (WGS) entry which is preliminary data.</text>
</comment>
<dbReference type="AlphaFoldDB" id="A0A545SZ77"/>
<dbReference type="PANTHER" id="PTHR33986">
    <property type="entry name" value="OS02G0535700 PROTEIN"/>
    <property type="match status" value="1"/>
</dbReference>
<name>A0A545SZ77_9PROT</name>
<organism evidence="1 2">
    <name type="scientific">Denitrobaculum tricleocarpae</name>
    <dbReference type="NCBI Taxonomy" id="2591009"/>
    <lineage>
        <taxon>Bacteria</taxon>
        <taxon>Pseudomonadati</taxon>
        <taxon>Pseudomonadota</taxon>
        <taxon>Alphaproteobacteria</taxon>
        <taxon>Rhodospirillales</taxon>
        <taxon>Rhodospirillaceae</taxon>
        <taxon>Denitrobaculum</taxon>
    </lineage>
</organism>
<proteinExistence type="predicted"/>
<dbReference type="Pfam" id="PF06258">
    <property type="entry name" value="Mito_fiss_Elm1"/>
    <property type="match status" value="1"/>
</dbReference>
<accession>A0A545SZ77</accession>
<dbReference type="OrthoDB" id="272235at2"/>
<dbReference type="EMBL" id="VHSH01000018">
    <property type="protein sequence ID" value="TQV70275.1"/>
    <property type="molecule type" value="Genomic_DNA"/>
</dbReference>
<evidence type="ECO:0000313" key="2">
    <source>
        <dbReference type="Proteomes" id="UP000315252"/>
    </source>
</evidence>
<dbReference type="PANTHER" id="PTHR33986:SF15">
    <property type="entry name" value="MITOCHONDRIAL FISSION PROTEIN ELM1"/>
    <property type="match status" value="1"/>
</dbReference>
<evidence type="ECO:0000313" key="1">
    <source>
        <dbReference type="EMBL" id="TQV70275.1"/>
    </source>
</evidence>
<dbReference type="Proteomes" id="UP000315252">
    <property type="component" value="Unassembled WGS sequence"/>
</dbReference>
<gene>
    <name evidence="1" type="ORF">FKG95_28160</name>
</gene>
<reference evidence="1 2" key="1">
    <citation type="submission" date="2019-06" db="EMBL/GenBank/DDBJ databases">
        <title>Whole genome sequence for Rhodospirillaceae sp. R148.</title>
        <authorList>
            <person name="Wang G."/>
        </authorList>
    </citation>
    <scope>NUCLEOTIDE SEQUENCE [LARGE SCALE GENOMIC DNA]</scope>
    <source>
        <strain evidence="1 2">R148</strain>
    </source>
</reference>
<protein>
    <recommendedName>
        <fullName evidence="3">Nucleoside-diphosphate sugar epimerase</fullName>
    </recommendedName>
</protein>
<dbReference type="InterPro" id="IPR009367">
    <property type="entry name" value="Elm1-like"/>
</dbReference>
<sequence length="324" mass="34605">MSEGHAGMEVPAVALARALGLEPEIKRVKIRKPWRWIPPRFLPAPLSYAGPDGDVLAPPWPDVIITCGRQAVAPAAEIRRRSAGLAGAKTFAIHIQNPRVPFGWFDVVVAPEHDQISGPNVITGRGSINGITPERLAQAAEEFAPRYAALPRPLIGVIIGGANRVYKMDAPVVERLTAQLAALARDKGAGLAVTTSRRTGAANEAILRAGLADTAADIWDGTGANPYFGILALADNLLVTGDSVNMVSEAATTGKPVQVIELAGGSAKFKRFHDSLRRDGITRPFTGELESWSYPPLSETARIAEEIRTRMPEALRARLNPGSL</sequence>
<keyword evidence="2" id="KW-1185">Reference proteome</keyword>